<feature type="domain" description="Plant heme peroxidase family profile" evidence="19">
    <location>
        <begin position="10"/>
        <end position="312"/>
    </location>
</feature>
<comment type="subcellular location">
    <subcellularLocation>
        <location evidence="18">Secreted</location>
    </subcellularLocation>
</comment>
<dbReference type="Pfam" id="PF00141">
    <property type="entry name" value="peroxidase"/>
    <property type="match status" value="1"/>
</dbReference>
<dbReference type="GO" id="GO:0046872">
    <property type="term" value="F:metal ion binding"/>
    <property type="evidence" value="ECO:0007669"/>
    <property type="project" value="UniProtKB-UniRule"/>
</dbReference>
<dbReference type="FunFam" id="1.10.520.10:FF:000001">
    <property type="entry name" value="Peroxidase"/>
    <property type="match status" value="1"/>
</dbReference>
<dbReference type="EC" id="1.11.1.7" evidence="3 18"/>
<evidence type="ECO:0000256" key="13">
    <source>
        <dbReference type="PIRSR" id="PIRSR600823-1"/>
    </source>
</evidence>
<dbReference type="PROSITE" id="PS50873">
    <property type="entry name" value="PEROXIDASE_4"/>
    <property type="match status" value="1"/>
</dbReference>
<accession>A0A803L5V0</accession>
<dbReference type="FunFam" id="1.10.420.10:FF:000001">
    <property type="entry name" value="Peroxidase"/>
    <property type="match status" value="1"/>
</dbReference>
<feature type="disulfide bond" evidence="17">
    <location>
        <begin position="185"/>
        <end position="216"/>
    </location>
</feature>
<name>A0A803L5V0_CHEQI</name>
<dbReference type="PRINTS" id="PR00458">
    <property type="entry name" value="PEROXIDASE"/>
</dbReference>
<evidence type="ECO:0000256" key="18">
    <source>
        <dbReference type="RuleBase" id="RU362060"/>
    </source>
</evidence>
<reference evidence="20" key="2">
    <citation type="submission" date="2021-03" db="UniProtKB">
        <authorList>
            <consortium name="EnsemblPlants"/>
        </authorList>
    </citation>
    <scope>IDENTIFICATION</scope>
</reference>
<dbReference type="PROSITE" id="PS00435">
    <property type="entry name" value="PEROXIDASE_1"/>
    <property type="match status" value="1"/>
</dbReference>
<comment type="similarity">
    <text evidence="18">Belongs to the peroxidase family. Classical plant (class III) peroxidase subfamily.</text>
</comment>
<dbReference type="GO" id="GO:0006979">
    <property type="term" value="P:response to oxidative stress"/>
    <property type="evidence" value="ECO:0007669"/>
    <property type="project" value="UniProtKB-UniRule"/>
</dbReference>
<evidence type="ECO:0000256" key="5">
    <source>
        <dbReference type="ARBA" id="ARBA00022617"/>
    </source>
</evidence>
<dbReference type="InterPro" id="IPR002016">
    <property type="entry name" value="Haem_peroxidase"/>
</dbReference>
<comment type="cofactor">
    <cofactor evidence="15 18">
        <name>Ca(2+)</name>
        <dbReference type="ChEBI" id="CHEBI:29108"/>
    </cofactor>
    <text evidence="15 18">Binds 2 calcium ions per subunit.</text>
</comment>
<keyword evidence="5 18" id="KW-0349">Heme</keyword>
<organism evidence="20 21">
    <name type="scientific">Chenopodium quinoa</name>
    <name type="common">Quinoa</name>
    <dbReference type="NCBI Taxonomy" id="63459"/>
    <lineage>
        <taxon>Eukaryota</taxon>
        <taxon>Viridiplantae</taxon>
        <taxon>Streptophyta</taxon>
        <taxon>Embryophyta</taxon>
        <taxon>Tracheophyta</taxon>
        <taxon>Spermatophyta</taxon>
        <taxon>Magnoliopsida</taxon>
        <taxon>eudicotyledons</taxon>
        <taxon>Gunneridae</taxon>
        <taxon>Pentapetalae</taxon>
        <taxon>Caryophyllales</taxon>
        <taxon>Chenopodiaceae</taxon>
        <taxon>Chenopodioideae</taxon>
        <taxon>Atripliceae</taxon>
        <taxon>Chenopodium</taxon>
    </lineage>
</organism>
<evidence type="ECO:0000256" key="9">
    <source>
        <dbReference type="ARBA" id="ARBA00023004"/>
    </source>
</evidence>
<feature type="binding site" evidence="15">
    <location>
        <position position="55"/>
    </location>
    <ligand>
        <name>Ca(2+)</name>
        <dbReference type="ChEBI" id="CHEBI:29108"/>
        <label>1</label>
    </ligand>
</feature>
<feature type="binding site" evidence="14">
    <location>
        <position position="148"/>
    </location>
    <ligand>
        <name>substrate</name>
    </ligand>
</feature>
<proteinExistence type="inferred from homology"/>
<keyword evidence="9 15" id="KW-0408">Iron</keyword>
<evidence type="ECO:0000256" key="6">
    <source>
        <dbReference type="ARBA" id="ARBA00022723"/>
    </source>
</evidence>
<dbReference type="PANTHER" id="PTHR31388:SF152">
    <property type="entry name" value="PEROXIDASE 20"/>
    <property type="match status" value="1"/>
</dbReference>
<dbReference type="GO" id="GO:0005576">
    <property type="term" value="C:extracellular region"/>
    <property type="evidence" value="ECO:0007669"/>
    <property type="project" value="UniProtKB-SubCell"/>
</dbReference>
<feature type="active site" description="Proton acceptor" evidence="13">
    <location>
        <position position="51"/>
    </location>
</feature>
<evidence type="ECO:0000313" key="21">
    <source>
        <dbReference type="Proteomes" id="UP000596660"/>
    </source>
</evidence>
<dbReference type="PANTHER" id="PTHR31388">
    <property type="entry name" value="PEROXIDASE 72-RELATED"/>
    <property type="match status" value="1"/>
</dbReference>
<comment type="cofactor">
    <cofactor evidence="15 18">
        <name>heme b</name>
        <dbReference type="ChEBI" id="CHEBI:60344"/>
    </cofactor>
    <text evidence="15 18">Binds 1 heme b (iron(II)-protoporphyrin IX) group per subunit.</text>
</comment>
<evidence type="ECO:0000256" key="12">
    <source>
        <dbReference type="ARBA" id="ARBA00023324"/>
    </source>
</evidence>
<dbReference type="InterPro" id="IPR019793">
    <property type="entry name" value="Peroxidases_heam-ligand_BS"/>
</dbReference>
<dbReference type="InterPro" id="IPR033905">
    <property type="entry name" value="Secretory_peroxidase"/>
</dbReference>
<dbReference type="PROSITE" id="PS00436">
    <property type="entry name" value="PEROXIDASE_2"/>
    <property type="match status" value="1"/>
</dbReference>
<dbReference type="EnsemblPlants" id="AUR62007239-RA">
    <property type="protein sequence ID" value="AUR62007239-RA:cds"/>
    <property type="gene ID" value="AUR62007239"/>
</dbReference>
<feature type="binding site" evidence="15">
    <location>
        <position position="237"/>
    </location>
    <ligand>
        <name>Ca(2+)</name>
        <dbReference type="ChEBI" id="CHEBI:29108"/>
        <label>2</label>
    </ligand>
</feature>
<dbReference type="SUPFAM" id="SSF48113">
    <property type="entry name" value="Heme-dependent peroxidases"/>
    <property type="match status" value="1"/>
</dbReference>
<evidence type="ECO:0000256" key="7">
    <source>
        <dbReference type="ARBA" id="ARBA00022837"/>
    </source>
</evidence>
<dbReference type="AlphaFoldDB" id="A0A803L5V0"/>
<keyword evidence="4 18" id="KW-0575">Peroxidase</keyword>
<keyword evidence="8 18" id="KW-0560">Oxidoreductase</keyword>
<feature type="binding site" description="axial binding residue" evidence="15">
    <location>
        <position position="178"/>
    </location>
    <ligand>
        <name>heme b</name>
        <dbReference type="ChEBI" id="CHEBI:60344"/>
    </ligand>
    <ligandPart>
        <name>Fe</name>
        <dbReference type="ChEBI" id="CHEBI:18248"/>
    </ligandPart>
</feature>
<dbReference type="InterPro" id="IPR000823">
    <property type="entry name" value="Peroxidase_pln"/>
</dbReference>
<dbReference type="InterPro" id="IPR019794">
    <property type="entry name" value="Peroxidases_AS"/>
</dbReference>
<comment type="catalytic activity">
    <reaction evidence="1 18">
        <text>2 a phenolic donor + H2O2 = 2 a phenolic radical donor + 2 H2O</text>
        <dbReference type="Rhea" id="RHEA:56136"/>
        <dbReference type="ChEBI" id="CHEBI:15377"/>
        <dbReference type="ChEBI" id="CHEBI:16240"/>
        <dbReference type="ChEBI" id="CHEBI:139520"/>
        <dbReference type="ChEBI" id="CHEBI:139521"/>
        <dbReference type="EC" id="1.11.1.7"/>
    </reaction>
</comment>
<evidence type="ECO:0000256" key="14">
    <source>
        <dbReference type="PIRSR" id="PIRSR600823-2"/>
    </source>
</evidence>
<evidence type="ECO:0000256" key="17">
    <source>
        <dbReference type="PIRSR" id="PIRSR600823-5"/>
    </source>
</evidence>
<feature type="binding site" evidence="15">
    <location>
        <position position="229"/>
    </location>
    <ligand>
        <name>Ca(2+)</name>
        <dbReference type="ChEBI" id="CHEBI:29108"/>
        <label>2</label>
    </ligand>
</feature>
<reference evidence="20" key="1">
    <citation type="journal article" date="2017" name="Nature">
        <title>The genome of Chenopodium quinoa.</title>
        <authorList>
            <person name="Jarvis D.E."/>
            <person name="Ho Y.S."/>
            <person name="Lightfoot D.J."/>
            <person name="Schmoeckel S.M."/>
            <person name="Li B."/>
            <person name="Borm T.J.A."/>
            <person name="Ohyanagi H."/>
            <person name="Mineta K."/>
            <person name="Michell C.T."/>
            <person name="Saber N."/>
            <person name="Kharbatia N.M."/>
            <person name="Rupper R.R."/>
            <person name="Sharp A.R."/>
            <person name="Dally N."/>
            <person name="Boughton B.A."/>
            <person name="Woo Y.H."/>
            <person name="Gao G."/>
            <person name="Schijlen E.G.W.M."/>
            <person name="Guo X."/>
            <person name="Momin A.A."/>
            <person name="Negrao S."/>
            <person name="Al-Babili S."/>
            <person name="Gehring C."/>
            <person name="Roessner U."/>
            <person name="Jung C."/>
            <person name="Murphy K."/>
            <person name="Arold S.T."/>
            <person name="Gojobori T."/>
            <person name="van der Linden C.G."/>
            <person name="van Loo E.N."/>
            <person name="Jellen E.N."/>
            <person name="Maughan P.J."/>
            <person name="Tester M."/>
        </authorList>
    </citation>
    <scope>NUCLEOTIDE SEQUENCE [LARGE SCALE GENOMIC DNA]</scope>
    <source>
        <strain evidence="20">cv. PI 614886</strain>
    </source>
</reference>
<feature type="disulfide bond" evidence="17">
    <location>
        <begin position="20"/>
        <end position="100"/>
    </location>
</feature>
<dbReference type="Proteomes" id="UP000596660">
    <property type="component" value="Unplaced"/>
</dbReference>
<evidence type="ECO:0000256" key="11">
    <source>
        <dbReference type="ARBA" id="ARBA00023180"/>
    </source>
</evidence>
<feature type="binding site" evidence="15">
    <location>
        <position position="61"/>
    </location>
    <ligand>
        <name>Ca(2+)</name>
        <dbReference type="ChEBI" id="CHEBI:29108"/>
        <label>1</label>
    </ligand>
</feature>
<feature type="binding site" evidence="15">
    <location>
        <position position="232"/>
    </location>
    <ligand>
        <name>Ca(2+)</name>
        <dbReference type="ChEBI" id="CHEBI:29108"/>
        <label>2</label>
    </ligand>
</feature>
<keyword evidence="6 15" id="KW-0479">Metal-binding</keyword>
<dbReference type="GO" id="GO:0140825">
    <property type="term" value="F:lactoperoxidase activity"/>
    <property type="evidence" value="ECO:0007669"/>
    <property type="project" value="UniProtKB-EC"/>
</dbReference>
<dbReference type="PRINTS" id="PR00461">
    <property type="entry name" value="PLPEROXIDASE"/>
</dbReference>
<feature type="binding site" evidence="15">
    <location>
        <position position="73"/>
    </location>
    <ligand>
        <name>Ca(2+)</name>
        <dbReference type="ChEBI" id="CHEBI:29108"/>
        <label>1</label>
    </ligand>
</feature>
<evidence type="ECO:0000256" key="16">
    <source>
        <dbReference type="PIRSR" id="PIRSR600823-4"/>
    </source>
</evidence>
<dbReference type="Gramene" id="AUR62007239-RA">
    <property type="protein sequence ID" value="AUR62007239-RA:cds"/>
    <property type="gene ID" value="AUR62007239"/>
</dbReference>
<keyword evidence="18" id="KW-0964">Secreted</keyword>
<dbReference type="InterPro" id="IPR010255">
    <property type="entry name" value="Haem_peroxidase_sf"/>
</dbReference>
<dbReference type="GO" id="GO:0020037">
    <property type="term" value="F:heme binding"/>
    <property type="evidence" value="ECO:0007669"/>
    <property type="project" value="UniProtKB-UniRule"/>
</dbReference>
<evidence type="ECO:0000256" key="10">
    <source>
        <dbReference type="ARBA" id="ARBA00023157"/>
    </source>
</evidence>
<evidence type="ECO:0000256" key="15">
    <source>
        <dbReference type="PIRSR" id="PIRSR600823-3"/>
    </source>
</evidence>
<keyword evidence="21" id="KW-1185">Reference proteome</keyword>
<comment type="similarity">
    <text evidence="2">Belongs to the peroxidase family. Ascorbate peroxidase subfamily.</text>
</comment>
<sequence>MNCIEISSQNLLLDYYKESCPLLEEIVRYVVKTKVLREPRVAAQLLRLHFHDCFVQGCDGSVLLDSNGGIVSEKGAKPNKDSLRGFEVIDDIKSAVEKACPWTVSCADIVAIAARDSVVLRGGPSWEVWLGRRDSLTASFDGANKFIPTPNLSLDALIANFKQQGLDTKDLVALSGSHTMGVARCVSFRQRIYDAGFQENIYERFSSFQETLSSICPRSGNDNVLTPLDYSTPTFFDNHYYENLAESKGLLHSDNVLVLEDEGGDIQQRVWAYASNREFFFDSFASSMIKMGNINVLTGEKGEIRKNCRFVNA</sequence>
<feature type="site" description="Transition state stabilizer" evidence="16">
    <location>
        <position position="47"/>
    </location>
</feature>
<feature type="binding site" evidence="15">
    <location>
        <position position="52"/>
    </location>
    <ligand>
        <name>Ca(2+)</name>
        <dbReference type="ChEBI" id="CHEBI:29108"/>
        <label>1</label>
    </ligand>
</feature>
<dbReference type="OMA" id="AYASNQE"/>
<evidence type="ECO:0000256" key="4">
    <source>
        <dbReference type="ARBA" id="ARBA00022559"/>
    </source>
</evidence>
<feature type="binding site" evidence="15">
    <location>
        <position position="179"/>
    </location>
    <ligand>
        <name>Ca(2+)</name>
        <dbReference type="ChEBI" id="CHEBI:29108"/>
        <label>2</label>
    </ligand>
</feature>
<keyword evidence="10 17" id="KW-1015">Disulfide bond</keyword>
<feature type="disulfide bond" evidence="17">
    <location>
        <begin position="106"/>
        <end position="308"/>
    </location>
</feature>
<evidence type="ECO:0000256" key="3">
    <source>
        <dbReference type="ARBA" id="ARBA00012313"/>
    </source>
</evidence>
<evidence type="ECO:0000256" key="1">
    <source>
        <dbReference type="ARBA" id="ARBA00000189"/>
    </source>
</evidence>
<feature type="binding site" evidence="15">
    <location>
        <position position="59"/>
    </location>
    <ligand>
        <name>Ca(2+)</name>
        <dbReference type="ChEBI" id="CHEBI:29108"/>
        <label>1</label>
    </ligand>
</feature>
<keyword evidence="11" id="KW-0325">Glycoprotein</keyword>
<evidence type="ECO:0000256" key="2">
    <source>
        <dbReference type="ARBA" id="ARBA00006873"/>
    </source>
</evidence>
<keyword evidence="12 18" id="KW-0376">Hydrogen peroxide</keyword>
<comment type="function">
    <text evidence="18">Removal of H(2)O(2), oxidation of toxic reductants, biosynthesis and degradation of lignin, suberization, auxin catabolism, response to environmental stresses such as wounding, pathogen attack and oxidative stress.</text>
</comment>
<evidence type="ECO:0000256" key="8">
    <source>
        <dbReference type="ARBA" id="ARBA00023002"/>
    </source>
</evidence>
<evidence type="ECO:0000313" key="20">
    <source>
        <dbReference type="EnsemblPlants" id="AUR62007239-RA:cds"/>
    </source>
</evidence>
<evidence type="ECO:0000259" key="19">
    <source>
        <dbReference type="PROSITE" id="PS50873"/>
    </source>
</evidence>
<feature type="disulfide bond" evidence="17">
    <location>
        <begin position="53"/>
        <end position="58"/>
    </location>
</feature>
<protein>
    <recommendedName>
        <fullName evidence="3 18">Peroxidase</fullName>
        <ecNumber evidence="3 18">1.11.1.7</ecNumber>
    </recommendedName>
</protein>
<dbReference type="GO" id="GO:0042744">
    <property type="term" value="P:hydrogen peroxide catabolic process"/>
    <property type="evidence" value="ECO:0007669"/>
    <property type="project" value="UniProtKB-KW"/>
</dbReference>
<keyword evidence="7 15" id="KW-0106">Calcium</keyword>
<dbReference type="Gene3D" id="1.10.420.10">
    <property type="entry name" value="Peroxidase, domain 2"/>
    <property type="match status" value="1"/>
</dbReference>
<dbReference type="Gene3D" id="1.10.520.10">
    <property type="match status" value="1"/>
</dbReference>
<feature type="binding site" evidence="15">
    <location>
        <position position="57"/>
    </location>
    <ligand>
        <name>Ca(2+)</name>
        <dbReference type="ChEBI" id="CHEBI:29108"/>
        <label>1</label>
    </ligand>
</feature>
<dbReference type="CDD" id="cd00693">
    <property type="entry name" value="secretory_peroxidase"/>
    <property type="match status" value="1"/>
</dbReference>